<name>A0A125SA36_9CAUD</name>
<keyword evidence="5" id="KW-0800">Toxin</keyword>
<keyword evidence="4" id="KW-0964">Secreted</keyword>
<keyword evidence="14" id="KW-1185">Reference proteome</keyword>
<evidence type="ECO:0000256" key="3">
    <source>
        <dbReference type="ARBA" id="ARBA00012031"/>
    </source>
</evidence>
<feature type="region of interest" description="Disordered" evidence="11">
    <location>
        <begin position="979"/>
        <end position="1020"/>
    </location>
</feature>
<feature type="domain" description="Phage head morphogenesis" evidence="12">
    <location>
        <begin position="145"/>
        <end position="257"/>
    </location>
</feature>
<evidence type="ECO:0000313" key="13">
    <source>
        <dbReference type="EMBL" id="AME18032.1"/>
    </source>
</evidence>
<accession>A0A125SA36</accession>
<dbReference type="EC" id="2.4.2.31" evidence="3"/>
<dbReference type="SUPFAM" id="SSF56399">
    <property type="entry name" value="ADP-ribosylation"/>
    <property type="match status" value="1"/>
</dbReference>
<gene>
    <name evidence="13" type="ORF">AAT1_02005</name>
</gene>
<evidence type="ECO:0000256" key="2">
    <source>
        <dbReference type="ARBA" id="ARBA00009558"/>
    </source>
</evidence>
<evidence type="ECO:0000256" key="8">
    <source>
        <dbReference type="ARBA" id="ARBA00022695"/>
    </source>
</evidence>
<evidence type="ECO:0000256" key="10">
    <source>
        <dbReference type="ARBA" id="ARBA00047597"/>
    </source>
</evidence>
<evidence type="ECO:0000256" key="7">
    <source>
        <dbReference type="ARBA" id="ARBA00022679"/>
    </source>
</evidence>
<reference evidence="13" key="1">
    <citation type="submission" date="2016-06" db="EMBL/GenBank/DDBJ databases">
        <title>Complete Genome Sequence of Pseudomonas aeruginosa Phage AAT-1.</title>
        <authorList>
            <person name="Andrade-Dominguez A."/>
            <person name="Kolter R."/>
        </authorList>
    </citation>
    <scope>NUCLEOTIDE SEQUENCE [LARGE SCALE GENOMIC DNA]</scope>
</reference>
<dbReference type="GO" id="GO:0090729">
    <property type="term" value="F:toxin activity"/>
    <property type="evidence" value="ECO:0007669"/>
    <property type="project" value="UniProtKB-KW"/>
</dbReference>
<dbReference type="InterPro" id="IPR006528">
    <property type="entry name" value="Phage_head_morphogenesis_dom"/>
</dbReference>
<organism evidence="13 14">
    <name type="scientific">Pseudomonas phage AAT-1</name>
    <dbReference type="NCBI Taxonomy" id="1775248"/>
    <lineage>
        <taxon>Viruses</taxon>
        <taxon>Duplodnaviria</taxon>
        <taxon>Heunggongvirae</taxon>
        <taxon>Uroviricota</taxon>
        <taxon>Caudoviricetes</taxon>
        <taxon>Mesyanzhinovviridae</taxon>
        <taxon>Bradleyvirinae</taxon>
        <taxon>Pamexvirus</taxon>
        <taxon>Pamexvirus AAT1</taxon>
    </lineage>
</organism>
<dbReference type="PROSITE" id="PS51996">
    <property type="entry name" value="TR_MART"/>
    <property type="match status" value="1"/>
</dbReference>
<dbReference type="InterPro" id="IPR050999">
    <property type="entry name" value="ADP-ribosyltransferase_ARG"/>
</dbReference>
<evidence type="ECO:0000313" key="14">
    <source>
        <dbReference type="Proteomes" id="UP000221376"/>
    </source>
</evidence>
<keyword evidence="6" id="KW-0328">Glycosyltransferase</keyword>
<dbReference type="EMBL" id="KU204984">
    <property type="protein sequence ID" value="AME18032.1"/>
    <property type="molecule type" value="Genomic_DNA"/>
</dbReference>
<dbReference type="GO" id="GO:0106274">
    <property type="term" value="F:NAD+-protein-arginine ADP-ribosyltransferase activity"/>
    <property type="evidence" value="ECO:0007669"/>
    <property type="project" value="UniProtKB-EC"/>
</dbReference>
<dbReference type="Gene3D" id="3.90.176.10">
    <property type="entry name" value="Toxin ADP-ribosyltransferase, Chain A, domain 1"/>
    <property type="match status" value="1"/>
</dbReference>
<evidence type="ECO:0000259" key="12">
    <source>
        <dbReference type="Pfam" id="PF04233"/>
    </source>
</evidence>
<evidence type="ECO:0000256" key="6">
    <source>
        <dbReference type="ARBA" id="ARBA00022676"/>
    </source>
</evidence>
<protein>
    <recommendedName>
        <fullName evidence="3">NAD(+)--protein-arginine ADP-ribosyltransferase</fullName>
        <ecNumber evidence="3">2.4.2.31</ecNumber>
    </recommendedName>
</protein>
<dbReference type="GO" id="GO:0003950">
    <property type="term" value="F:NAD+ poly-ADP-ribosyltransferase activity"/>
    <property type="evidence" value="ECO:0007669"/>
    <property type="project" value="TreeGrafter"/>
</dbReference>
<evidence type="ECO:0000256" key="1">
    <source>
        <dbReference type="ARBA" id="ARBA00004613"/>
    </source>
</evidence>
<dbReference type="InterPro" id="IPR000768">
    <property type="entry name" value="ART"/>
</dbReference>
<keyword evidence="9" id="KW-0843">Virulence</keyword>
<dbReference type="GO" id="GO:0005576">
    <property type="term" value="C:extracellular region"/>
    <property type="evidence" value="ECO:0007669"/>
    <property type="project" value="UniProtKB-SubCell"/>
</dbReference>
<keyword evidence="8" id="KW-0548">Nucleotidyltransferase</keyword>
<dbReference type="PANTHER" id="PTHR10339">
    <property type="entry name" value="ADP-RIBOSYLTRANSFERASE"/>
    <property type="match status" value="1"/>
</dbReference>
<keyword evidence="7" id="KW-0808">Transferase</keyword>
<proteinExistence type="inferred from homology"/>
<evidence type="ECO:0000256" key="5">
    <source>
        <dbReference type="ARBA" id="ARBA00022656"/>
    </source>
</evidence>
<dbReference type="Proteomes" id="UP000221376">
    <property type="component" value="Segment"/>
</dbReference>
<evidence type="ECO:0000256" key="4">
    <source>
        <dbReference type="ARBA" id="ARBA00022525"/>
    </source>
</evidence>
<sequence>MAKTANEEILDATVRHQIKLLRFSQGEANMAASLLAESDAELVALIQAGNLTEASEARLRALLADVRRLRSTVAERIQSELEGDMEELAATEAEWETAMLQGATPVAMSFASVPVTTLKALSASPINGVPLEGWLGKMAVNDVSRIEQQLRLGILAGETNDQLVARIRGTKANGYKDGVLDITRREAEMIARTATNHVSTSARQATWEANADIISGVRWVATLDGRTSPVCQSRDGEVYSIDRGPRPPAHPNCRSTVAPVLAGEEIVGERPTITDTRTRAQREVDFRAEAREAAGDKWKGMSEAERRAAIKARRDKWADENIGQAPTSTNYEKWLRGQSKEFQDDVLGKGKAQLFRDGMPLDKFVDEKGKPYSLQQLKAELEGDKLNVVQPGVGLKAKSLLQQGLSNQQVLDQIKAEYPDASTSIASIASYKSELNKAGALSLPDVGKVPTGALAQAKNVKAVVENLEQALPANVKHAVGGQWSTVVEDLDGAPGVYGYYQAGKGVTLSGKKLAAVSTAQAQQAVAHELGHLLHKQHDLLLPDEVLAALKASAKGLPPDARKLYSYYLSSADELVAEVYAQALSPSALTSQGLSALEFNKAFGPAIEAAKKAMADKFPMPAAAAKTPLPGGPVLPFEVAGKHTTVGSLSKALLQQGMPDEQVLQSVLAEFPEAKTKLASIQSYKSQLKKEGLLPNKASGPVVQPKVIPDVAPVPASAEVAAAAPDVVAAVPSAVQLTAAELKAKGMELLKQGVLGNSDVATTLDKMFPLNAGQAKPSTVATWKSLWKKADPEGYAKASALAEKSTVKAAVSGPVAPPKLLGQKLGAVSTKALEKVKSVVAAGGSVDEAYAAMKSVFGSVQEPGASDLLELAKYQVASAKAAGKPYLDAAFTTPKGYVANPKIESYVANLDAKGKAALEAYKEAKAKGFGVVKTNKLVKAKAGYEPSASAKVKLKEAADYELTKAGTPILEPYSPAAKAAQKASPSVAPIPPTEKVDLTPVRPASTPRDGLPPPPRFNSQQRAAGVRKFAGRVETSTLNSMNAQQQRLGLPELTAEEAAAIRSYTGNTYRALNDALRSGRYASDMHLQAYVDAAQHGLAKMPKFVGRSARGMSFGEAELKKVLATYRKGAVVEDSAFVSSSYGEQAAFGGNVFLQINGKTGVNISSFSKYGGEREVLFMPGTRFRVDDVVQTNGKYVITVTEV</sequence>
<dbReference type="GO" id="GO:0016779">
    <property type="term" value="F:nucleotidyltransferase activity"/>
    <property type="evidence" value="ECO:0007669"/>
    <property type="project" value="UniProtKB-KW"/>
</dbReference>
<comment type="subcellular location">
    <subcellularLocation>
        <location evidence="1">Secreted</location>
    </subcellularLocation>
</comment>
<comment type="similarity">
    <text evidence="2">Belongs to the Arg-specific ADP-ribosyltransferase family.</text>
</comment>
<dbReference type="PANTHER" id="PTHR10339:SF25">
    <property type="entry name" value="SECRETED EXOENZYME S"/>
    <property type="match status" value="1"/>
</dbReference>
<evidence type="ECO:0000256" key="11">
    <source>
        <dbReference type="SAM" id="MobiDB-lite"/>
    </source>
</evidence>
<dbReference type="NCBIfam" id="TIGR01641">
    <property type="entry name" value="phageSPP1_gp7"/>
    <property type="match status" value="1"/>
</dbReference>
<comment type="catalytic activity">
    <reaction evidence="10">
        <text>L-arginyl-[protein] + NAD(+) = N(omega)-(ADP-D-ribosyl)-L-arginyl-[protein] + nicotinamide + H(+)</text>
        <dbReference type="Rhea" id="RHEA:19149"/>
        <dbReference type="Rhea" id="RHEA-COMP:10532"/>
        <dbReference type="Rhea" id="RHEA-COMP:15087"/>
        <dbReference type="ChEBI" id="CHEBI:15378"/>
        <dbReference type="ChEBI" id="CHEBI:17154"/>
        <dbReference type="ChEBI" id="CHEBI:29965"/>
        <dbReference type="ChEBI" id="CHEBI:57540"/>
        <dbReference type="ChEBI" id="CHEBI:142554"/>
        <dbReference type="EC" id="2.4.2.31"/>
    </reaction>
</comment>
<dbReference type="Pfam" id="PF01129">
    <property type="entry name" value="ART"/>
    <property type="match status" value="1"/>
</dbReference>
<evidence type="ECO:0000256" key="9">
    <source>
        <dbReference type="ARBA" id="ARBA00023026"/>
    </source>
</evidence>
<dbReference type="Pfam" id="PF04233">
    <property type="entry name" value="Phage_Mu_F"/>
    <property type="match status" value="1"/>
</dbReference>